<evidence type="ECO:0000256" key="3">
    <source>
        <dbReference type="ARBA" id="ARBA00023002"/>
    </source>
</evidence>
<dbReference type="Pfam" id="PF13561">
    <property type="entry name" value="adh_short_C2"/>
    <property type="match status" value="1"/>
</dbReference>
<dbReference type="EMBL" id="DF196777">
    <property type="protein sequence ID" value="GAC74481.1"/>
    <property type="molecule type" value="Genomic_DNA"/>
</dbReference>
<evidence type="ECO:0000259" key="5">
    <source>
        <dbReference type="Pfam" id="PF16242"/>
    </source>
</evidence>
<dbReference type="Pfam" id="PF16242">
    <property type="entry name" value="Pyrid_ox_like"/>
    <property type="match status" value="1"/>
</dbReference>
<dbReference type="Gene3D" id="3.40.50.720">
    <property type="entry name" value="NAD(P)-binding Rossmann-like Domain"/>
    <property type="match status" value="1"/>
</dbReference>
<dbReference type="SUPFAM" id="SSF50475">
    <property type="entry name" value="FMN-binding split barrel"/>
    <property type="match status" value="1"/>
</dbReference>
<dbReference type="InterPro" id="IPR038725">
    <property type="entry name" value="YdaG_split_barrel_FMN-bd"/>
</dbReference>
<dbReference type="InterPro" id="IPR002347">
    <property type="entry name" value="SDR_fam"/>
</dbReference>
<evidence type="ECO:0000256" key="1">
    <source>
        <dbReference type="ARBA" id="ARBA00006484"/>
    </source>
</evidence>
<dbReference type="OrthoDB" id="3819888at2759"/>
<proteinExistence type="inferred from homology"/>
<dbReference type="InterPro" id="IPR012349">
    <property type="entry name" value="Split_barrel_FMN-bd"/>
</dbReference>
<dbReference type="Gene3D" id="2.30.110.10">
    <property type="entry name" value="Electron Transport, Fmn-binding Protein, Chain A"/>
    <property type="match status" value="1"/>
</dbReference>
<dbReference type="SUPFAM" id="SSF51735">
    <property type="entry name" value="NAD(P)-binding Rossmann-fold domains"/>
    <property type="match status" value="1"/>
</dbReference>
<name>M9LQ61_PSEA3</name>
<feature type="region of interest" description="Disordered" evidence="4">
    <location>
        <begin position="488"/>
        <end position="518"/>
    </location>
</feature>
<feature type="domain" description="General stress protein FMN-binding split barrel" evidence="5">
    <location>
        <begin position="26"/>
        <end position="177"/>
    </location>
</feature>
<sequence>MSTTAPAHDPTAQGAHSKGHQHTPQEKIETLLDITKTVGTGMLTTRSPDGKLASRAMAPATTEGLVFSFYMNTDSGKTDDVETDPQVNVSYYDPKTTDWVSISGRAVLNRDPAKIKKHWSSSLKAWFDDKKDGKHTGDHNDPRVVLLDVQPDEIRIFKADGKLSALAQTAKAAISGHAASPGKLLILTSQEIQLAAEAGEDKVVPTSTSLARTLHRPFCARALHPTGHLVSTPPPPSLLLFEMTSHSTGGLAHFSATSLFDVRGLTAVVTGGSSGLGLYAAQALAANGALVYILGRREDRLSSAVETFRTLLPDPGQRHSGDLVAIQADITSKSSLSDARERISTDLDARAKRGINVLICNAGIGGRFLRSYGSEPTDAGDKEHEFEEMVDELWSFSESECDDILRTNVTGNYLTALAFLPLLKKATSAEYNSQTILISSNAAWAKLPILNPVYNISKTAVSQLGQILSTMLATHMLRTNIIEPGLYPSDLTSTEPTDQSTGHKTLSHTNGADIPVGRCGQPREHAAAVLYLASRASNFANGTTMRVDGGALQRIPASD</sequence>
<dbReference type="STRING" id="1151754.M9LQ61"/>
<feature type="region of interest" description="Disordered" evidence="4">
    <location>
        <begin position="1"/>
        <end position="25"/>
    </location>
</feature>
<dbReference type="PANTHER" id="PTHR43618:SF4">
    <property type="entry name" value="SHORT CHAIN DEHYDROGENASE_REDUCTASE FAMILY (AFU_ORTHOLOGUE AFUA_7G04540)"/>
    <property type="match status" value="1"/>
</dbReference>
<dbReference type="InterPro" id="IPR020904">
    <property type="entry name" value="Sc_DH/Rdtase_CS"/>
</dbReference>
<evidence type="ECO:0000313" key="7">
    <source>
        <dbReference type="Proteomes" id="UP000011976"/>
    </source>
</evidence>
<dbReference type="InterPro" id="IPR036291">
    <property type="entry name" value="NAD(P)-bd_dom_sf"/>
</dbReference>
<dbReference type="PANTHER" id="PTHR43618">
    <property type="entry name" value="7-ALPHA-HYDROXYSTEROID DEHYDROGENASE"/>
    <property type="match status" value="1"/>
</dbReference>
<reference evidence="7" key="1">
    <citation type="journal article" date="2013" name="Genome Announc.">
        <title>Genome sequence of the basidiomycetous yeast Pseudozyma antarctica T-34, a producer of the glycolipid biosurfactants mannosylerythritol lipids.</title>
        <authorList>
            <person name="Morita T."/>
            <person name="Koike H."/>
            <person name="Koyama Y."/>
            <person name="Hagiwara H."/>
            <person name="Ito E."/>
            <person name="Fukuoka T."/>
            <person name="Imura T."/>
            <person name="Machida M."/>
            <person name="Kitamoto D."/>
        </authorList>
    </citation>
    <scope>NUCLEOTIDE SEQUENCE [LARGE SCALE GENOMIC DNA]</scope>
    <source>
        <strain evidence="7">T-34</strain>
    </source>
</reference>
<dbReference type="InterPro" id="IPR052178">
    <property type="entry name" value="Sec_Metab_Biosynth_SDR"/>
</dbReference>
<comment type="similarity">
    <text evidence="1">Belongs to the short-chain dehydrogenases/reductases (SDR) family.</text>
</comment>
<accession>M9LQ61</accession>
<dbReference type="Proteomes" id="UP000011976">
    <property type="component" value="Unassembled WGS sequence"/>
</dbReference>
<dbReference type="AlphaFoldDB" id="M9LQ61"/>
<organism evidence="6 7">
    <name type="scientific">Pseudozyma antarctica (strain T-34)</name>
    <name type="common">Yeast</name>
    <name type="synonym">Candida antarctica</name>
    <dbReference type="NCBI Taxonomy" id="1151754"/>
    <lineage>
        <taxon>Eukaryota</taxon>
        <taxon>Fungi</taxon>
        <taxon>Dikarya</taxon>
        <taxon>Basidiomycota</taxon>
        <taxon>Ustilaginomycotina</taxon>
        <taxon>Ustilaginomycetes</taxon>
        <taxon>Ustilaginales</taxon>
        <taxon>Ustilaginaceae</taxon>
        <taxon>Moesziomyces</taxon>
    </lineage>
</organism>
<keyword evidence="2" id="KW-0521">NADP</keyword>
<evidence type="ECO:0000313" key="6">
    <source>
        <dbReference type="EMBL" id="GAC74481.1"/>
    </source>
</evidence>
<evidence type="ECO:0000256" key="4">
    <source>
        <dbReference type="SAM" id="MobiDB-lite"/>
    </source>
</evidence>
<feature type="compositionally biased region" description="Polar residues" evidence="4">
    <location>
        <begin position="490"/>
        <end position="510"/>
    </location>
</feature>
<keyword evidence="3" id="KW-0560">Oxidoreductase</keyword>
<protein>
    <submittedName>
        <fullName evidence="6">Reductases with broad range of substrate specificities</fullName>
    </submittedName>
</protein>
<dbReference type="PRINTS" id="PR00081">
    <property type="entry name" value="GDHRDH"/>
</dbReference>
<dbReference type="GO" id="GO:0016491">
    <property type="term" value="F:oxidoreductase activity"/>
    <property type="evidence" value="ECO:0007669"/>
    <property type="project" value="UniProtKB-KW"/>
</dbReference>
<dbReference type="PROSITE" id="PS00061">
    <property type="entry name" value="ADH_SHORT"/>
    <property type="match status" value="1"/>
</dbReference>
<gene>
    <name evidence="6" type="ORF">PANT_11c00084</name>
</gene>
<evidence type="ECO:0000256" key="2">
    <source>
        <dbReference type="ARBA" id="ARBA00022857"/>
    </source>
</evidence>